<accession>D0LX70</accession>
<gene>
    <name evidence="1" type="ordered locus">Hoch_3610</name>
</gene>
<name>D0LX70_HALO1</name>
<dbReference type="RefSeq" id="WP_012828711.1">
    <property type="nucleotide sequence ID" value="NC_013440.1"/>
</dbReference>
<dbReference type="EMBL" id="CP001804">
    <property type="protein sequence ID" value="ACY16112.1"/>
    <property type="molecule type" value="Genomic_DNA"/>
</dbReference>
<dbReference type="HOGENOM" id="CLU_537397_0_0_7"/>
<dbReference type="STRING" id="502025.Hoch_3610"/>
<organism evidence="1 2">
    <name type="scientific">Haliangium ochraceum (strain DSM 14365 / JCM 11303 / SMP-2)</name>
    <dbReference type="NCBI Taxonomy" id="502025"/>
    <lineage>
        <taxon>Bacteria</taxon>
        <taxon>Pseudomonadati</taxon>
        <taxon>Myxococcota</taxon>
        <taxon>Polyangia</taxon>
        <taxon>Haliangiales</taxon>
        <taxon>Kofleriaceae</taxon>
        <taxon>Haliangium</taxon>
    </lineage>
</organism>
<keyword evidence="2" id="KW-1185">Reference proteome</keyword>
<dbReference type="Proteomes" id="UP000001880">
    <property type="component" value="Chromosome"/>
</dbReference>
<evidence type="ECO:0000313" key="1">
    <source>
        <dbReference type="EMBL" id="ACY16112.1"/>
    </source>
</evidence>
<dbReference type="AlphaFoldDB" id="D0LX70"/>
<dbReference type="eggNOG" id="ENOG502Z8JR">
    <property type="taxonomic scope" value="Bacteria"/>
</dbReference>
<dbReference type="KEGG" id="hoh:Hoch_3610"/>
<sequence length="511" mass="58795">MSSEKGHKRINFFKGFLTTEQDWNDAERYHIDKRKLHNRRLHAPGVVRGYGGDLRVVARSRGDLSVEVQSGYAIDGAGQDLILWDARIKNINPEEYRLPQTIYVVLRFTEELTDFIAYKENLEYKGHRRVLEGATVELSQTEPDIHREVELARIYVEKGATRVRDARDPLDPRANEIDMRYVPQAGIAGSFLQPALRLRMENVLWQIRKTFVEYARRQILCAHDVLQATHTALMLNASNMVDMRNVFEIFHLIVESEGELCLDVDVNQPTIAQKKEFSDFKRHVEILRGLLDERKDNMEAFTNLLAFQSKANEVAEAALIGEKAVLEAPPEKVEEKPKNADIKDWEEVKKMPHPPETLDLDGITWVLVDQISILDKDSEEKHEFGIHDAKDSYRSRQKLKYPDGSIVEDTGRAHVGGNAVFKIMNLTAGRPAVVLRRMDYVYGDYEIEYLVNDNVVGTVSCSGTDRVHRWRNWPFMIEGEHVTEDSLRLKQVAVTAGRDVNMFHIWVYQPT</sequence>
<reference evidence="1 2" key="1">
    <citation type="journal article" date="2010" name="Stand. Genomic Sci.">
        <title>Complete genome sequence of Haliangium ochraceum type strain (SMP-2).</title>
        <authorList>
            <consortium name="US DOE Joint Genome Institute (JGI-PGF)"/>
            <person name="Ivanova N."/>
            <person name="Daum C."/>
            <person name="Lang E."/>
            <person name="Abt B."/>
            <person name="Kopitz M."/>
            <person name="Saunders E."/>
            <person name="Lapidus A."/>
            <person name="Lucas S."/>
            <person name="Glavina Del Rio T."/>
            <person name="Nolan M."/>
            <person name="Tice H."/>
            <person name="Copeland A."/>
            <person name="Cheng J.F."/>
            <person name="Chen F."/>
            <person name="Bruce D."/>
            <person name="Goodwin L."/>
            <person name="Pitluck S."/>
            <person name="Mavromatis K."/>
            <person name="Pati A."/>
            <person name="Mikhailova N."/>
            <person name="Chen A."/>
            <person name="Palaniappan K."/>
            <person name="Land M."/>
            <person name="Hauser L."/>
            <person name="Chang Y.J."/>
            <person name="Jeffries C.D."/>
            <person name="Detter J.C."/>
            <person name="Brettin T."/>
            <person name="Rohde M."/>
            <person name="Goker M."/>
            <person name="Bristow J."/>
            <person name="Markowitz V."/>
            <person name="Eisen J.A."/>
            <person name="Hugenholtz P."/>
            <person name="Kyrpides N.C."/>
            <person name="Klenk H.P."/>
        </authorList>
    </citation>
    <scope>NUCLEOTIDE SEQUENCE [LARGE SCALE GENOMIC DNA]</scope>
    <source>
        <strain evidence="2">DSM 14365 / CIP 107738 / JCM 11303 / AJ 13395 / SMP-2</strain>
    </source>
</reference>
<dbReference type="OrthoDB" id="147470at2"/>
<evidence type="ECO:0000313" key="2">
    <source>
        <dbReference type="Proteomes" id="UP000001880"/>
    </source>
</evidence>
<proteinExistence type="predicted"/>
<protein>
    <submittedName>
        <fullName evidence="1">Uncharacterized protein</fullName>
    </submittedName>
</protein>